<evidence type="ECO:0000313" key="2">
    <source>
        <dbReference type="Proteomes" id="UP000634136"/>
    </source>
</evidence>
<proteinExistence type="predicted"/>
<organism evidence="1 2">
    <name type="scientific">Senna tora</name>
    <dbReference type="NCBI Taxonomy" id="362788"/>
    <lineage>
        <taxon>Eukaryota</taxon>
        <taxon>Viridiplantae</taxon>
        <taxon>Streptophyta</taxon>
        <taxon>Embryophyta</taxon>
        <taxon>Tracheophyta</taxon>
        <taxon>Spermatophyta</taxon>
        <taxon>Magnoliopsida</taxon>
        <taxon>eudicotyledons</taxon>
        <taxon>Gunneridae</taxon>
        <taxon>Pentapetalae</taxon>
        <taxon>rosids</taxon>
        <taxon>fabids</taxon>
        <taxon>Fabales</taxon>
        <taxon>Fabaceae</taxon>
        <taxon>Caesalpinioideae</taxon>
        <taxon>Cassia clade</taxon>
        <taxon>Senna</taxon>
    </lineage>
</organism>
<keyword evidence="2" id="KW-1185">Reference proteome</keyword>
<reference evidence="1" key="1">
    <citation type="submission" date="2020-09" db="EMBL/GenBank/DDBJ databases">
        <title>Genome-Enabled Discovery of Anthraquinone Biosynthesis in Senna tora.</title>
        <authorList>
            <person name="Kang S.-H."/>
            <person name="Pandey R.P."/>
            <person name="Lee C.-M."/>
            <person name="Sim J.-S."/>
            <person name="Jeong J.-T."/>
            <person name="Choi B.-S."/>
            <person name="Jung M."/>
            <person name="Ginzburg D."/>
            <person name="Zhao K."/>
            <person name="Won S.Y."/>
            <person name="Oh T.-J."/>
            <person name="Yu Y."/>
            <person name="Kim N.-H."/>
            <person name="Lee O.R."/>
            <person name="Lee T.-H."/>
            <person name="Bashyal P."/>
            <person name="Kim T.-S."/>
            <person name="Lee W.-H."/>
            <person name="Kawkins C."/>
            <person name="Kim C.-K."/>
            <person name="Kim J.S."/>
            <person name="Ahn B.O."/>
            <person name="Rhee S.Y."/>
            <person name="Sohng J.K."/>
        </authorList>
    </citation>
    <scope>NUCLEOTIDE SEQUENCE</scope>
    <source>
        <tissue evidence="1">Leaf</tissue>
    </source>
</reference>
<dbReference type="Proteomes" id="UP000634136">
    <property type="component" value="Unassembled WGS sequence"/>
</dbReference>
<name>A0A834SEK9_9FABA</name>
<dbReference type="EMBL" id="JAAIUW010000013">
    <property type="protein sequence ID" value="KAF7802855.1"/>
    <property type="molecule type" value="Genomic_DNA"/>
</dbReference>
<dbReference type="AlphaFoldDB" id="A0A834SEK9"/>
<dbReference type="OrthoDB" id="1935380at2759"/>
<accession>A0A834SEK9</accession>
<sequence>MVKAEEVGRYFRNNIHHIYHILHKDTTVKVRVVRLWFVPPYSSNMSKPNPGAVAIQMVLCDYEGRKLKRKGCNGKLSNGRKVERLEDETKPNFIDFTVEYGSDRTGPPPPWPP</sequence>
<evidence type="ECO:0000313" key="1">
    <source>
        <dbReference type="EMBL" id="KAF7802855.1"/>
    </source>
</evidence>
<protein>
    <submittedName>
        <fullName evidence="1">NAC domain-containing protein 83-like</fullName>
    </submittedName>
</protein>
<comment type="caution">
    <text evidence="1">The sequence shown here is derived from an EMBL/GenBank/DDBJ whole genome shotgun (WGS) entry which is preliminary data.</text>
</comment>
<gene>
    <name evidence="1" type="ORF">G2W53_041966</name>
</gene>